<organism evidence="8 9">
    <name type="scientific">Exophiala bonariae</name>
    <dbReference type="NCBI Taxonomy" id="1690606"/>
    <lineage>
        <taxon>Eukaryota</taxon>
        <taxon>Fungi</taxon>
        <taxon>Dikarya</taxon>
        <taxon>Ascomycota</taxon>
        <taxon>Pezizomycotina</taxon>
        <taxon>Eurotiomycetes</taxon>
        <taxon>Chaetothyriomycetidae</taxon>
        <taxon>Chaetothyriales</taxon>
        <taxon>Herpotrichiellaceae</taxon>
        <taxon>Exophiala</taxon>
    </lineage>
</organism>
<dbReference type="Pfam" id="PF00172">
    <property type="entry name" value="Zn_clus"/>
    <property type="match status" value="1"/>
</dbReference>
<dbReference type="CDD" id="cd00067">
    <property type="entry name" value="GAL4"/>
    <property type="match status" value="1"/>
</dbReference>
<evidence type="ECO:0000256" key="6">
    <source>
        <dbReference type="SAM" id="MobiDB-lite"/>
    </source>
</evidence>
<evidence type="ECO:0000256" key="1">
    <source>
        <dbReference type="ARBA" id="ARBA00004123"/>
    </source>
</evidence>
<keyword evidence="5" id="KW-0539">Nucleus</keyword>
<sequence>MTSMSERASELIEIYGSYPMAKQFATNDLTSELQGNEIPAYDAAFDPDPTTKRHAACDECRKRKLKCSGEPAGCGRCTKQHLTCHYSIQKQMGRPRKRQKTDHDDTAIVDQSRAKSPSPLVQLQPDPAIDPELTARFSERSDFENICPGPLAQTIKRASNQKHKTTPNSFPDTSSSQTSATGSSRTPSDDQPRTPPDGIPSTNISYPTDVSLWPDFSEMSALPMPMQDRQRQEHHISFDPTNPEYPSVPYDPDADPSTLLNLPSVPECPCLPNSYLTLSTLSTLSAFPVSSGTVDTLLGAHRTTKASLYCGVCPQKFQSGSQNVMLSSVLINVIADHWHRVRKATAQELKRGFGSDPAASCSGPSRKISDNDTSMTVLEELSWRTFGHNLIRAHVFGDAPIPQPPDADPNRRISPNCLSSPVTLLAVLTTFERRQKQWHEQDEWTGEFPKRFSTDLQKGYTAGMDLAELEKCHHRAMQEQGAEDFLCLRIVENGRRVVMSLDTPVPRVEL</sequence>
<dbReference type="Proteomes" id="UP001358417">
    <property type="component" value="Unassembled WGS sequence"/>
</dbReference>
<comment type="caution">
    <text evidence="8">The sequence shown here is derived from an EMBL/GenBank/DDBJ whole genome shotgun (WGS) entry which is preliminary data.</text>
</comment>
<dbReference type="RefSeq" id="XP_064703407.1">
    <property type="nucleotide sequence ID" value="XM_064849652.1"/>
</dbReference>
<feature type="domain" description="Zn(2)-C6 fungal-type" evidence="7">
    <location>
        <begin position="56"/>
        <end position="86"/>
    </location>
</feature>
<keyword evidence="3" id="KW-0238">DNA-binding</keyword>
<dbReference type="PROSITE" id="PS50048">
    <property type="entry name" value="ZN2_CY6_FUNGAL_2"/>
    <property type="match status" value="1"/>
</dbReference>
<dbReference type="GeneID" id="89974262"/>
<evidence type="ECO:0000256" key="2">
    <source>
        <dbReference type="ARBA" id="ARBA00023015"/>
    </source>
</evidence>
<evidence type="ECO:0000256" key="5">
    <source>
        <dbReference type="ARBA" id="ARBA00023242"/>
    </source>
</evidence>
<reference evidence="8 9" key="1">
    <citation type="submission" date="2023-08" db="EMBL/GenBank/DDBJ databases">
        <title>Black Yeasts Isolated from many extreme environments.</title>
        <authorList>
            <person name="Coleine C."/>
            <person name="Stajich J.E."/>
            <person name="Selbmann L."/>
        </authorList>
    </citation>
    <scope>NUCLEOTIDE SEQUENCE [LARGE SCALE GENOMIC DNA]</scope>
    <source>
        <strain evidence="8 9">CCFEE 5792</strain>
    </source>
</reference>
<feature type="region of interest" description="Disordered" evidence="6">
    <location>
        <begin position="90"/>
        <end position="127"/>
    </location>
</feature>
<accession>A0AAV9N1I4</accession>
<dbReference type="InterPro" id="IPR036864">
    <property type="entry name" value="Zn2-C6_fun-type_DNA-bd_sf"/>
</dbReference>
<dbReference type="GO" id="GO:0043565">
    <property type="term" value="F:sequence-specific DNA binding"/>
    <property type="evidence" value="ECO:0007669"/>
    <property type="project" value="TreeGrafter"/>
</dbReference>
<name>A0AAV9N1I4_9EURO</name>
<comment type="subcellular location">
    <subcellularLocation>
        <location evidence="1">Nucleus</location>
    </subcellularLocation>
</comment>
<dbReference type="PANTHER" id="PTHR47540:SF4">
    <property type="entry name" value="TRANSCRIPTION FACTOR RGLT"/>
    <property type="match status" value="1"/>
</dbReference>
<dbReference type="AlphaFoldDB" id="A0AAV9N1I4"/>
<dbReference type="PANTHER" id="PTHR47540">
    <property type="entry name" value="THIAMINE REPRESSIBLE GENES REGULATORY PROTEIN THI5"/>
    <property type="match status" value="1"/>
</dbReference>
<evidence type="ECO:0000256" key="4">
    <source>
        <dbReference type="ARBA" id="ARBA00023163"/>
    </source>
</evidence>
<keyword evidence="2" id="KW-0805">Transcription regulation</keyword>
<evidence type="ECO:0000313" key="9">
    <source>
        <dbReference type="Proteomes" id="UP001358417"/>
    </source>
</evidence>
<dbReference type="GO" id="GO:0045944">
    <property type="term" value="P:positive regulation of transcription by RNA polymerase II"/>
    <property type="evidence" value="ECO:0007669"/>
    <property type="project" value="TreeGrafter"/>
</dbReference>
<dbReference type="SUPFAM" id="SSF57701">
    <property type="entry name" value="Zn2/Cys6 DNA-binding domain"/>
    <property type="match status" value="1"/>
</dbReference>
<dbReference type="SMART" id="SM00066">
    <property type="entry name" value="GAL4"/>
    <property type="match status" value="1"/>
</dbReference>
<dbReference type="GO" id="GO:0000981">
    <property type="term" value="F:DNA-binding transcription factor activity, RNA polymerase II-specific"/>
    <property type="evidence" value="ECO:0007669"/>
    <property type="project" value="InterPro"/>
</dbReference>
<dbReference type="PROSITE" id="PS00463">
    <property type="entry name" value="ZN2_CY6_FUNGAL_1"/>
    <property type="match status" value="1"/>
</dbReference>
<keyword evidence="4" id="KW-0804">Transcription</keyword>
<proteinExistence type="predicted"/>
<dbReference type="InterPro" id="IPR001138">
    <property type="entry name" value="Zn2Cys6_DnaBD"/>
</dbReference>
<protein>
    <recommendedName>
        <fullName evidence="7">Zn(2)-C6 fungal-type domain-containing protein</fullName>
    </recommendedName>
</protein>
<feature type="compositionally biased region" description="Low complexity" evidence="6">
    <location>
        <begin position="173"/>
        <end position="186"/>
    </location>
</feature>
<evidence type="ECO:0000313" key="8">
    <source>
        <dbReference type="EMBL" id="KAK5047901.1"/>
    </source>
</evidence>
<dbReference type="Gene3D" id="4.10.240.10">
    <property type="entry name" value="Zn(2)-C6 fungal-type DNA-binding domain"/>
    <property type="match status" value="1"/>
</dbReference>
<feature type="region of interest" description="Disordered" evidence="6">
    <location>
        <begin position="158"/>
        <end position="207"/>
    </location>
</feature>
<dbReference type="InterPro" id="IPR051711">
    <property type="entry name" value="Stress_Response_Reg"/>
</dbReference>
<gene>
    <name evidence="8" type="ORF">LTR84_006089</name>
</gene>
<evidence type="ECO:0000259" key="7">
    <source>
        <dbReference type="PROSITE" id="PS50048"/>
    </source>
</evidence>
<dbReference type="GO" id="GO:0005634">
    <property type="term" value="C:nucleus"/>
    <property type="evidence" value="ECO:0007669"/>
    <property type="project" value="UniProtKB-SubCell"/>
</dbReference>
<dbReference type="EMBL" id="JAVRRD010000023">
    <property type="protein sequence ID" value="KAK5047901.1"/>
    <property type="molecule type" value="Genomic_DNA"/>
</dbReference>
<dbReference type="GO" id="GO:0008270">
    <property type="term" value="F:zinc ion binding"/>
    <property type="evidence" value="ECO:0007669"/>
    <property type="project" value="InterPro"/>
</dbReference>
<keyword evidence="9" id="KW-1185">Reference proteome</keyword>
<evidence type="ECO:0000256" key="3">
    <source>
        <dbReference type="ARBA" id="ARBA00023125"/>
    </source>
</evidence>